<evidence type="ECO:0000313" key="9">
    <source>
        <dbReference type="Proteomes" id="UP000559256"/>
    </source>
</evidence>
<sequence length="919" mass="103819">MGKGSQLSQLKSSLSQAGITGNGSNSKKRKRTAPQEKKDKEKRTAKLEEIHRKLNPFDTKVTKLKHDVGGRKLKGVTGKPAQSKMAGVEQRKKTLLKEWEERGRAGGIVDRRFGENDPSMSLEERMLERFTRERQKASHGSLFNLEDEDELTHYGQSLSKLDDFDNVGLLNDEDDEDEVDGQIDKEIVQRTHFGGFDDDEDEDEDEEPARKKSKAEVMAEVIAKSKEHKLRRQMERDEGENDRLELDDAFDSLRGLLYASAPDPEFLPSTSHPPPVLRISAQGEVSTSTSGPSGLADDSTRSSLPKPAFTEQKLDYDQQVRALAFDARAKPKDRTKTEEEIALEEKEALERAERKRRKRMLGLDDDSEDEDEDEGKGKGKRKRERGGDDLEDDFNDEEIGWTGLGGGLEEMDEEDGSDDDSEDGEDEDDEGESESAEDDSEEEESDQEDLVTKVKGKPLKNKGTASSGTELPFTFPCPSSHDEFLEIVDGIDDNDVPTVVQRIRKLHHPSLRPDNKFKLQGLTEVLIDHILYVTSPPTPRFRLVSALVAHLNALCRSYPIQGAQHFVQKLTIMNKNLKRGLSKGPLDPESKTWPSMAELSLLRIVGTIWPTSDMNHPVVSPARVLMGAYLGLGRVRSLKDIASGLFLCTLFLQYEQLSQRFIPEAVNFLVNTILHLGPHGYKSASQLPGSFPSPDFRSDLCLPLSIDVKKARKVKMEKPDLAALLSSDQSNQADKVNLFALALELTNRYAVLCKGLEAFIELFEPISEILQKVEINKLGKDIQDQYRNSSDQITRLLKFARESRRPLMLQSHKPIPIPSYIPKFETTSSSYLRAQDPDRERNEEVKLKREYKKEKKSAIRELRKDARFLAGVEQAKQKEKDRAYSESLKKVFGSIEGERAEQKAMEREKMKEKKRAGRK</sequence>
<comment type="similarity">
    <text evidence="2">Belongs to the NOP14 family.</text>
</comment>
<dbReference type="GO" id="GO:0032040">
    <property type="term" value="C:small-subunit processome"/>
    <property type="evidence" value="ECO:0007669"/>
    <property type="project" value="InterPro"/>
</dbReference>
<feature type="region of interest" description="Disordered" evidence="7">
    <location>
        <begin position="260"/>
        <end position="473"/>
    </location>
</feature>
<dbReference type="PANTHER" id="PTHR23183:SF0">
    <property type="entry name" value="NUCLEOLAR PROTEIN 14"/>
    <property type="match status" value="1"/>
</dbReference>
<gene>
    <name evidence="8" type="ORF">D9758_004151</name>
</gene>
<feature type="compositionally biased region" description="Basic and acidic residues" evidence="7">
    <location>
        <begin position="327"/>
        <end position="353"/>
    </location>
</feature>
<organism evidence="8 9">
    <name type="scientific">Tetrapyrgos nigripes</name>
    <dbReference type="NCBI Taxonomy" id="182062"/>
    <lineage>
        <taxon>Eukaryota</taxon>
        <taxon>Fungi</taxon>
        <taxon>Dikarya</taxon>
        <taxon>Basidiomycota</taxon>
        <taxon>Agaricomycotina</taxon>
        <taxon>Agaricomycetes</taxon>
        <taxon>Agaricomycetidae</taxon>
        <taxon>Agaricales</taxon>
        <taxon>Marasmiineae</taxon>
        <taxon>Marasmiaceae</taxon>
        <taxon>Tetrapyrgos</taxon>
    </lineage>
</organism>
<feature type="compositionally biased region" description="Basic and acidic residues" evidence="7">
    <location>
        <begin position="60"/>
        <end position="70"/>
    </location>
</feature>
<evidence type="ECO:0000256" key="3">
    <source>
        <dbReference type="ARBA" id="ARBA00022517"/>
    </source>
</evidence>
<keyword evidence="3" id="KW-0690">Ribosome biogenesis</keyword>
<dbReference type="AlphaFoldDB" id="A0A8H5LVS0"/>
<reference evidence="8 9" key="1">
    <citation type="journal article" date="2020" name="ISME J.">
        <title>Uncovering the hidden diversity of litter-decomposition mechanisms in mushroom-forming fungi.</title>
        <authorList>
            <person name="Floudas D."/>
            <person name="Bentzer J."/>
            <person name="Ahren D."/>
            <person name="Johansson T."/>
            <person name="Persson P."/>
            <person name="Tunlid A."/>
        </authorList>
    </citation>
    <scope>NUCLEOTIDE SEQUENCE [LARGE SCALE GENOMIC DNA]</scope>
    <source>
        <strain evidence="8 9">CBS 291.85</strain>
    </source>
</reference>
<name>A0A8H5LVS0_9AGAR</name>
<evidence type="ECO:0000256" key="5">
    <source>
        <dbReference type="ARBA" id="ARBA00023242"/>
    </source>
</evidence>
<keyword evidence="5" id="KW-0539">Nucleus</keyword>
<feature type="compositionally biased region" description="Basic and acidic residues" evidence="7">
    <location>
        <begin position="208"/>
        <end position="217"/>
    </location>
</feature>
<feature type="compositionally biased region" description="Low complexity" evidence="7">
    <location>
        <begin position="1"/>
        <end position="16"/>
    </location>
</feature>
<keyword evidence="9" id="KW-1185">Reference proteome</keyword>
<feature type="compositionally biased region" description="Acidic residues" evidence="7">
    <location>
        <begin position="409"/>
        <end position="449"/>
    </location>
</feature>
<feature type="region of interest" description="Disordered" evidence="7">
    <location>
        <begin position="1"/>
        <end position="92"/>
    </location>
</feature>
<proteinExistence type="inferred from homology"/>
<comment type="subcellular location">
    <subcellularLocation>
        <location evidence="1">Nucleus</location>
        <location evidence="1">Nucleolus</location>
    </subcellularLocation>
</comment>
<comment type="function">
    <text evidence="6">Involved in nucleolar processing of pre-18S ribosomal RNA. Has a role in the nuclear export of 40S pre-ribosomal subunit to the cytoplasm.</text>
</comment>
<evidence type="ECO:0000256" key="4">
    <source>
        <dbReference type="ARBA" id="ARBA00022552"/>
    </source>
</evidence>
<feature type="compositionally biased region" description="Acidic residues" evidence="7">
    <location>
        <begin position="389"/>
        <end position="399"/>
    </location>
</feature>
<evidence type="ECO:0000256" key="7">
    <source>
        <dbReference type="SAM" id="MobiDB-lite"/>
    </source>
</evidence>
<evidence type="ECO:0000256" key="6">
    <source>
        <dbReference type="ARBA" id="ARBA00024695"/>
    </source>
</evidence>
<feature type="compositionally biased region" description="Basic and acidic residues" evidence="7">
    <location>
        <begin position="232"/>
        <end position="246"/>
    </location>
</feature>
<dbReference type="Pfam" id="PF04147">
    <property type="entry name" value="Nop14"/>
    <property type="match status" value="1"/>
</dbReference>
<keyword evidence="4" id="KW-0698">rRNA processing</keyword>
<feature type="region of interest" description="Disordered" evidence="7">
    <location>
        <begin position="897"/>
        <end position="919"/>
    </location>
</feature>
<evidence type="ECO:0000256" key="2">
    <source>
        <dbReference type="ARBA" id="ARBA00007466"/>
    </source>
</evidence>
<evidence type="ECO:0000256" key="1">
    <source>
        <dbReference type="ARBA" id="ARBA00004604"/>
    </source>
</evidence>
<dbReference type="OrthoDB" id="441771at2759"/>
<dbReference type="InterPro" id="IPR007276">
    <property type="entry name" value="Nop14"/>
</dbReference>
<feature type="compositionally biased region" description="Basic and acidic residues" evidence="7">
    <location>
        <begin position="897"/>
        <end position="911"/>
    </location>
</feature>
<feature type="compositionally biased region" description="Acidic residues" evidence="7">
    <location>
        <begin position="196"/>
        <end position="207"/>
    </location>
</feature>
<evidence type="ECO:0000313" key="8">
    <source>
        <dbReference type="EMBL" id="KAF5371229.1"/>
    </source>
</evidence>
<dbReference type="Proteomes" id="UP000559256">
    <property type="component" value="Unassembled WGS sequence"/>
</dbReference>
<feature type="compositionally biased region" description="Polar residues" evidence="7">
    <location>
        <begin position="283"/>
        <end position="292"/>
    </location>
</feature>
<feature type="region of interest" description="Disordered" evidence="7">
    <location>
        <begin position="189"/>
        <end position="246"/>
    </location>
</feature>
<feature type="compositionally biased region" description="Basic and acidic residues" evidence="7">
    <location>
        <begin position="33"/>
        <end position="52"/>
    </location>
</feature>
<dbReference type="GO" id="GO:0030692">
    <property type="term" value="C:Noc4p-Nop14p complex"/>
    <property type="evidence" value="ECO:0007669"/>
    <property type="project" value="TreeGrafter"/>
</dbReference>
<dbReference type="EMBL" id="JAACJM010000009">
    <property type="protein sequence ID" value="KAF5371229.1"/>
    <property type="molecule type" value="Genomic_DNA"/>
</dbReference>
<dbReference type="GO" id="GO:0030490">
    <property type="term" value="P:maturation of SSU-rRNA"/>
    <property type="evidence" value="ECO:0007669"/>
    <property type="project" value="TreeGrafter"/>
</dbReference>
<feature type="compositionally biased region" description="Acidic residues" evidence="7">
    <location>
        <begin position="363"/>
        <end position="374"/>
    </location>
</feature>
<protein>
    <recommendedName>
        <fullName evidence="10">Nop14-like protein</fullName>
    </recommendedName>
</protein>
<comment type="caution">
    <text evidence="8">The sequence shown here is derived from an EMBL/GenBank/DDBJ whole genome shotgun (WGS) entry which is preliminary data.</text>
</comment>
<accession>A0A8H5LVS0</accession>
<evidence type="ECO:0008006" key="10">
    <source>
        <dbReference type="Google" id="ProtNLM"/>
    </source>
</evidence>
<dbReference type="PANTHER" id="PTHR23183">
    <property type="entry name" value="NOP14"/>
    <property type="match status" value="1"/>
</dbReference>